<reference evidence="1 2" key="1">
    <citation type="submission" date="2019-07" db="EMBL/GenBank/DDBJ databases">
        <authorList>
            <person name="Zhao L.H."/>
        </authorList>
    </citation>
    <scope>NUCLEOTIDE SEQUENCE [LARGE SCALE GENOMIC DNA]</scope>
    <source>
        <strain evidence="1 2">Co35</strain>
    </source>
</reference>
<comment type="caution">
    <text evidence="1">The sequence shown here is derived from an EMBL/GenBank/DDBJ whole genome shotgun (WGS) entry which is preliminary data.</text>
</comment>
<dbReference type="OrthoDB" id="3688255at2"/>
<gene>
    <name evidence="1" type="ORF">FNM00_00985</name>
</gene>
<evidence type="ECO:0000313" key="1">
    <source>
        <dbReference type="EMBL" id="TSD68202.1"/>
    </source>
</evidence>
<dbReference type="AlphaFoldDB" id="A0A554SPB9"/>
<dbReference type="Proteomes" id="UP000316988">
    <property type="component" value="Unassembled WGS sequence"/>
</dbReference>
<dbReference type="RefSeq" id="WP_143911150.1">
    <property type="nucleotide sequence ID" value="NZ_VLNT01000001.1"/>
</dbReference>
<sequence>MRVPGLFAGVTISAFLLAGCTSDPEPSTSSGDLSALPAGGMIGLSDRAAVRDSAGKDADDPWKVAAGSVAGPLGSYERYLAEELEIDLSAADRVLYGGEGPSAILLVLGGQDPAAVTAAARDAGWSGDEVLSHEGEGDNGLTVPVTQLRVEDDRVIVGGIGSDLSRIYESAGDDETTRALVDCLDDPLAALVAPPAETPHAVGVRDVDGEARSTICLIGDEDDGDRVAEAVDGTMPSGRPYDELIADPEVETVGDAVRVTVTNTADAMPATIVQMMLRRELPGLS</sequence>
<dbReference type="PROSITE" id="PS51257">
    <property type="entry name" value="PROKAR_LIPOPROTEIN"/>
    <property type="match status" value="1"/>
</dbReference>
<keyword evidence="2" id="KW-1185">Reference proteome</keyword>
<dbReference type="EMBL" id="VLNT01000001">
    <property type="protein sequence ID" value="TSD68202.1"/>
    <property type="molecule type" value="Genomic_DNA"/>
</dbReference>
<accession>A0A554SPB9</accession>
<evidence type="ECO:0000313" key="2">
    <source>
        <dbReference type="Proteomes" id="UP000316988"/>
    </source>
</evidence>
<protein>
    <submittedName>
        <fullName evidence="1">Uncharacterized protein</fullName>
    </submittedName>
</protein>
<proteinExistence type="predicted"/>
<name>A0A554SPB9_9ACTN</name>
<organism evidence="1 2">
    <name type="scientific">Aeromicrobium piscarium</name>
    <dbReference type="NCBI Taxonomy" id="2590901"/>
    <lineage>
        <taxon>Bacteria</taxon>
        <taxon>Bacillati</taxon>
        <taxon>Actinomycetota</taxon>
        <taxon>Actinomycetes</taxon>
        <taxon>Propionibacteriales</taxon>
        <taxon>Nocardioidaceae</taxon>
        <taxon>Aeromicrobium</taxon>
    </lineage>
</organism>